<feature type="transmembrane region" description="Helical" evidence="1">
    <location>
        <begin position="153"/>
        <end position="173"/>
    </location>
</feature>
<dbReference type="InterPro" id="IPR053046">
    <property type="entry name" value="ABC-5_transporter"/>
</dbReference>
<dbReference type="PANTHER" id="PTHR39177">
    <property type="entry name" value="ABC TRANSPORTER PERMEASE YTRC-RELATED"/>
    <property type="match status" value="1"/>
</dbReference>
<keyword evidence="1" id="KW-0472">Membrane</keyword>
<gene>
    <name evidence="2" type="ORF">BTO30_01375</name>
</gene>
<feature type="transmembrane region" description="Helical" evidence="1">
    <location>
        <begin position="269"/>
        <end position="295"/>
    </location>
</feature>
<evidence type="ECO:0008006" key="4">
    <source>
        <dbReference type="Google" id="ProtNLM"/>
    </source>
</evidence>
<sequence length="664" mass="74466">MKSGILSFNKGLFMQHSRSILWISVFFLLSQIILLPLGMMIALRDEWNIQYLIESNPRNFLFAISYALQYLSYIVFPVLAGIILTSYMTKKGSSDFVHSLPFKRETLLTHVYAAGAVSLIVPILINAVILLMMRPFVKPITYTMGQLAEWAGVSIFIVIFMFVITVMIGLFIGSAILQGIMAYGILVLPAGLVVITLSNARYFISGLAVDSYTAKMMEDGSFLIRAAAFNMRPFTGVEWAVYLVLIAVIIAVSYYVYKVRPAEAGDETIVFPFFRWAFIFILTYAGMLLGGVYFGQFLGGSMAWLIAGYVIGAFVSYTVLQMIVQKSLRLVWPWKGFSFYVLGLFILLIPGTFAAKAYENAIPETDEIEKVYIGDSAEPFEHYFYLEEEQEKLKKADAGFMRGENSIEQVRDVHEQLIDLGNGITMYDHYPVSITYVLKDGSRVQRQYAVQKDELVKATGELRKNVEFIRASNVLFAITNPADITYLTGYDGNGGTQLGNTADKEDIEAIRSALEKEILSSEAELFNHRYGTSAGSLEFAFGKQHGITVSVNVNFDDAAVLKEIRERIPGGERFASADNVAKAFIVTANTEEQKTELEDFVWTESEEGPDWRDLPLPFEEIKDKEEIKQLLDPDGIADDSDRFLVLEWQNSGGWASISVIPLKE</sequence>
<reference evidence="2 3" key="1">
    <citation type="submission" date="2016-12" db="EMBL/GenBank/DDBJ databases">
        <title>Domibacillus antri genome sequencing.</title>
        <authorList>
            <person name="Verma A."/>
            <person name="Krishnamurthi S."/>
        </authorList>
    </citation>
    <scope>NUCLEOTIDE SEQUENCE [LARGE SCALE GENOMIC DNA]</scope>
    <source>
        <strain evidence="2 3">XD80</strain>
    </source>
</reference>
<dbReference type="PANTHER" id="PTHR39177:SF1">
    <property type="entry name" value="ABC TRANSPORTER PERMEASE YTRC-RELATED"/>
    <property type="match status" value="1"/>
</dbReference>
<dbReference type="RefSeq" id="WP_075396912.1">
    <property type="nucleotide sequence ID" value="NZ_MSDU01000003.1"/>
</dbReference>
<feature type="transmembrane region" description="Helical" evidence="1">
    <location>
        <begin position="20"/>
        <end position="43"/>
    </location>
</feature>
<dbReference type="OrthoDB" id="1706490at2"/>
<keyword evidence="3" id="KW-1185">Reference proteome</keyword>
<name>A0A1Q8Q9S2_9BACI</name>
<feature type="transmembrane region" description="Helical" evidence="1">
    <location>
        <begin position="239"/>
        <end position="257"/>
    </location>
</feature>
<protein>
    <recommendedName>
        <fullName evidence="4">Multidrug ABC transporter permease</fullName>
    </recommendedName>
</protein>
<keyword evidence="1" id="KW-0812">Transmembrane</keyword>
<evidence type="ECO:0000313" key="3">
    <source>
        <dbReference type="Proteomes" id="UP000185568"/>
    </source>
</evidence>
<feature type="transmembrane region" description="Helical" evidence="1">
    <location>
        <begin position="107"/>
        <end position="133"/>
    </location>
</feature>
<comment type="caution">
    <text evidence="2">The sequence shown here is derived from an EMBL/GenBank/DDBJ whole genome shotgun (WGS) entry which is preliminary data.</text>
</comment>
<proteinExistence type="predicted"/>
<feature type="transmembrane region" description="Helical" evidence="1">
    <location>
        <begin position="301"/>
        <end position="324"/>
    </location>
</feature>
<accession>A0A1Q8Q9S2</accession>
<evidence type="ECO:0000256" key="1">
    <source>
        <dbReference type="SAM" id="Phobius"/>
    </source>
</evidence>
<dbReference type="Proteomes" id="UP000185568">
    <property type="component" value="Unassembled WGS sequence"/>
</dbReference>
<evidence type="ECO:0000313" key="2">
    <source>
        <dbReference type="EMBL" id="OLN24094.1"/>
    </source>
</evidence>
<dbReference type="AlphaFoldDB" id="A0A1Q8Q9S2"/>
<feature type="transmembrane region" description="Helical" evidence="1">
    <location>
        <begin position="63"/>
        <end position="87"/>
    </location>
</feature>
<feature type="transmembrane region" description="Helical" evidence="1">
    <location>
        <begin position="336"/>
        <end position="355"/>
    </location>
</feature>
<organism evidence="2 3">
    <name type="scientific">Domibacillus antri</name>
    <dbReference type="NCBI Taxonomy" id="1714264"/>
    <lineage>
        <taxon>Bacteria</taxon>
        <taxon>Bacillati</taxon>
        <taxon>Bacillota</taxon>
        <taxon>Bacilli</taxon>
        <taxon>Bacillales</taxon>
        <taxon>Bacillaceae</taxon>
        <taxon>Domibacillus</taxon>
    </lineage>
</organism>
<dbReference type="EMBL" id="MSDU01000003">
    <property type="protein sequence ID" value="OLN24094.1"/>
    <property type="molecule type" value="Genomic_DNA"/>
</dbReference>
<feature type="transmembrane region" description="Helical" evidence="1">
    <location>
        <begin position="180"/>
        <end position="204"/>
    </location>
</feature>
<dbReference type="STRING" id="1714264.BTO30_01375"/>
<keyword evidence="1" id="KW-1133">Transmembrane helix</keyword>